<sequence length="68" mass="8174">CGKEICCLKEIQVIDIYSKIYIKFSSFQSFINNLVSTIGRRRFRLERRRRTTFTKFTIWSCWLSVTAN</sequence>
<evidence type="ECO:0000313" key="2">
    <source>
        <dbReference type="Proteomes" id="UP000325440"/>
    </source>
</evidence>
<proteinExistence type="predicted"/>
<organism evidence="1 2">
    <name type="scientific">Cinara cedri</name>
    <dbReference type="NCBI Taxonomy" id="506608"/>
    <lineage>
        <taxon>Eukaryota</taxon>
        <taxon>Metazoa</taxon>
        <taxon>Ecdysozoa</taxon>
        <taxon>Arthropoda</taxon>
        <taxon>Hexapoda</taxon>
        <taxon>Insecta</taxon>
        <taxon>Pterygota</taxon>
        <taxon>Neoptera</taxon>
        <taxon>Paraneoptera</taxon>
        <taxon>Hemiptera</taxon>
        <taxon>Sternorrhyncha</taxon>
        <taxon>Aphidomorpha</taxon>
        <taxon>Aphidoidea</taxon>
        <taxon>Aphididae</taxon>
        <taxon>Lachninae</taxon>
        <taxon>Cinara</taxon>
    </lineage>
</organism>
<name>A0A5E4N603_9HEMI</name>
<accession>A0A5E4N603</accession>
<dbReference type="AlphaFoldDB" id="A0A5E4N603"/>
<keyword evidence="2" id="KW-1185">Reference proteome</keyword>
<feature type="non-terminal residue" evidence="1">
    <location>
        <position position="1"/>
    </location>
</feature>
<evidence type="ECO:0000313" key="1">
    <source>
        <dbReference type="EMBL" id="VVC40132.1"/>
    </source>
</evidence>
<gene>
    <name evidence="1" type="ORF">CINCED_3A001229</name>
</gene>
<protein>
    <submittedName>
        <fullName evidence="1">Uncharacterized protein</fullName>
    </submittedName>
</protein>
<reference evidence="1 2" key="1">
    <citation type="submission" date="2019-08" db="EMBL/GenBank/DDBJ databases">
        <authorList>
            <person name="Alioto T."/>
            <person name="Alioto T."/>
            <person name="Gomez Garrido J."/>
        </authorList>
    </citation>
    <scope>NUCLEOTIDE SEQUENCE [LARGE SCALE GENOMIC DNA]</scope>
</reference>
<dbReference type="EMBL" id="CABPRJ010001900">
    <property type="protein sequence ID" value="VVC40132.1"/>
    <property type="molecule type" value="Genomic_DNA"/>
</dbReference>
<dbReference type="Proteomes" id="UP000325440">
    <property type="component" value="Unassembled WGS sequence"/>
</dbReference>